<evidence type="ECO:0000259" key="2">
    <source>
        <dbReference type="PROSITE" id="PS50156"/>
    </source>
</evidence>
<name>A0A517VFM4_9PLAN</name>
<feature type="transmembrane region" description="Helical" evidence="1">
    <location>
        <begin position="20"/>
        <end position="38"/>
    </location>
</feature>
<feature type="transmembrane region" description="Helical" evidence="1">
    <location>
        <begin position="899"/>
        <end position="921"/>
    </location>
</feature>
<dbReference type="InterPro" id="IPR027463">
    <property type="entry name" value="AcrB_DN_DC_subdom"/>
</dbReference>
<dbReference type="InterPro" id="IPR001036">
    <property type="entry name" value="Acrflvin-R"/>
</dbReference>
<dbReference type="PANTHER" id="PTHR32063:SF18">
    <property type="entry name" value="CATION EFFLUX SYSTEM PROTEIN"/>
    <property type="match status" value="1"/>
</dbReference>
<feature type="transmembrane region" description="Helical" evidence="1">
    <location>
        <begin position="875"/>
        <end position="892"/>
    </location>
</feature>
<dbReference type="EMBL" id="CP036343">
    <property type="protein sequence ID" value="QDT91820.1"/>
    <property type="molecule type" value="Genomic_DNA"/>
</dbReference>
<dbReference type="Pfam" id="PF00873">
    <property type="entry name" value="ACR_tran"/>
    <property type="match status" value="1"/>
</dbReference>
<feature type="transmembrane region" description="Helical" evidence="1">
    <location>
        <begin position="1001"/>
        <end position="1020"/>
    </location>
</feature>
<dbReference type="PANTHER" id="PTHR32063">
    <property type="match status" value="1"/>
</dbReference>
<feature type="transmembrane region" description="Helical" evidence="1">
    <location>
        <begin position="471"/>
        <end position="498"/>
    </location>
</feature>
<dbReference type="SUPFAM" id="SSF82866">
    <property type="entry name" value="Multidrug efflux transporter AcrB transmembrane domain"/>
    <property type="match status" value="2"/>
</dbReference>
<feature type="transmembrane region" description="Helical" evidence="1">
    <location>
        <begin position="368"/>
        <end position="388"/>
    </location>
</feature>
<dbReference type="GO" id="GO:0005886">
    <property type="term" value="C:plasma membrane"/>
    <property type="evidence" value="ECO:0007669"/>
    <property type="project" value="TreeGrafter"/>
</dbReference>
<keyword evidence="1" id="KW-0472">Membrane</keyword>
<accession>A0A517VFM4</accession>
<dbReference type="InterPro" id="IPR000731">
    <property type="entry name" value="SSD"/>
</dbReference>
<protein>
    <submittedName>
        <fullName evidence="3">Cobalt-zinc-cadmium resistance protein CzcA</fullName>
    </submittedName>
</protein>
<evidence type="ECO:0000313" key="3">
    <source>
        <dbReference type="EMBL" id="QDT91820.1"/>
    </source>
</evidence>
<feature type="transmembrane region" description="Helical" evidence="1">
    <location>
        <begin position="439"/>
        <end position="459"/>
    </location>
</feature>
<sequence>MGQGNLIMLEGLFYRNRRLLILLIALITVAGLSSFYVLPRMEDPVLTQRVARVNTRFPGADATRVESLVSEKLEEELREIDEIKELRTISRTGMSSMTIELRDDIYKVDEVWSRIRDKIDDARVEFPAGAEEPDFEELEVKAYALIVALVWNNPNDVNYAVLRRSAKQLEDRLRAISGTEDIDTFGDPDEEIVVEVQPDKIASLGLSVKDIAKQVESSDAKLTAGQLRGAKSDLLIDVDTELDSLSRIANTPVQFGSEGHSVQLGDIATIRKGVALPLSSLVIADGKPAVTLGMFVRDNVRIDHWSHAAKAALAEFKQSLADDVSVQTLFDQNRYVEARLSGLVWNLVLGGIAVIAVIVFMMGWRNALVVGTALPLSAFMVLAGLRFLDIPIHQMSVTGLIIALGLLIDNAIVVVDEVRSKLHTGMAPDDAVISTVKHLAVPLLGSTLTTVLAFAPIALMPGPAGEFVGSIAISVILAICSSFFLAMTVIPAIAALFADKNEDPAHAHWWQAGFSHAGLRDMYQKSLDFLFARPLLGVALGCLLPISGFIVAGSLPEQFFPPADRDQVNIELELNAHASLAETRQTIETIRQVVLEHPQVKGIEWFLGESAPQFYYNIVAKRENASNYAQALVQLNSAEGGQALIHALQRELDQKVPHSRVLVRQLEQGPPFDAPIEVRLFGPDLHQLSQSGDELRTILSRTSNVLHHKAELADPLPKLTLKIDEEQARLAGLDHAEISNQLNAALEGSLGGSILEETEELPVRIRVPQARRGSINEIASLQLISSIKTADGQPQFVPLTAIAEVKMSSEVAAISHFNGERMNEVQAYLKAGVLPAEALAEFQSKLKQAGFELPPGYRLEWGGEASKRNDAVGNLLANVGVLMVLMVATLVLSFASFRVAALVGTVGMLSIGLGLGMLWLFDFPFGFMAIVGSMGLAGVAINDAIVVLAELRANPEARKGNRVVVRDVVLRSTRHVVATSLTTVAGFAPLVIAGGGFWPPLAITIAGGVGGATLLALYYIPSAYILVMCRQCPLRAVADEPVSRKDESTLISRLKDSLPALR</sequence>
<dbReference type="Gene3D" id="3.30.70.1320">
    <property type="entry name" value="Multidrug efflux transporter AcrB pore domain like"/>
    <property type="match status" value="1"/>
</dbReference>
<feature type="transmembrane region" description="Helical" evidence="1">
    <location>
        <begin position="530"/>
        <end position="552"/>
    </location>
</feature>
<dbReference type="Gene3D" id="3.30.70.1440">
    <property type="entry name" value="Multidrug efflux transporter AcrB pore domain"/>
    <property type="match status" value="1"/>
</dbReference>
<evidence type="ECO:0000313" key="4">
    <source>
        <dbReference type="Proteomes" id="UP000316855"/>
    </source>
</evidence>
<dbReference type="GO" id="GO:0042910">
    <property type="term" value="F:xenobiotic transmembrane transporter activity"/>
    <property type="evidence" value="ECO:0007669"/>
    <property type="project" value="TreeGrafter"/>
</dbReference>
<feature type="transmembrane region" description="Helical" evidence="1">
    <location>
        <begin position="343"/>
        <end position="361"/>
    </location>
</feature>
<dbReference type="SUPFAM" id="SSF82714">
    <property type="entry name" value="Multidrug efflux transporter AcrB TolC docking domain, DN and DC subdomains"/>
    <property type="match status" value="2"/>
</dbReference>
<proteinExistence type="predicted"/>
<gene>
    <name evidence="3" type="primary">czcA_3</name>
    <name evidence="3" type="ORF">Pan161_34830</name>
</gene>
<feature type="domain" description="SSD" evidence="2">
    <location>
        <begin position="402"/>
        <end position="496"/>
    </location>
</feature>
<dbReference type="AlphaFoldDB" id="A0A517VFM4"/>
<dbReference type="Proteomes" id="UP000316855">
    <property type="component" value="Chromosome"/>
</dbReference>
<dbReference type="KEGG" id="gax:Pan161_34830"/>
<dbReference type="Gene3D" id="3.30.2090.10">
    <property type="entry name" value="Multidrug efflux transporter AcrB TolC docking domain, DN and DC subdomains"/>
    <property type="match status" value="2"/>
</dbReference>
<keyword evidence="4" id="KW-1185">Reference proteome</keyword>
<reference evidence="3 4" key="1">
    <citation type="submission" date="2019-02" db="EMBL/GenBank/DDBJ databases">
        <title>Deep-cultivation of Planctomycetes and their phenomic and genomic characterization uncovers novel biology.</title>
        <authorList>
            <person name="Wiegand S."/>
            <person name="Jogler M."/>
            <person name="Boedeker C."/>
            <person name="Pinto D."/>
            <person name="Vollmers J."/>
            <person name="Rivas-Marin E."/>
            <person name="Kohn T."/>
            <person name="Peeters S.H."/>
            <person name="Heuer A."/>
            <person name="Rast P."/>
            <person name="Oberbeckmann S."/>
            <person name="Bunk B."/>
            <person name="Jeske O."/>
            <person name="Meyerdierks A."/>
            <person name="Storesund J.E."/>
            <person name="Kallscheuer N."/>
            <person name="Luecker S."/>
            <person name="Lage O.M."/>
            <person name="Pohl T."/>
            <person name="Merkel B.J."/>
            <person name="Hornburger P."/>
            <person name="Mueller R.-W."/>
            <person name="Bruemmer F."/>
            <person name="Labrenz M."/>
            <person name="Spormann A.M."/>
            <person name="Op den Camp H."/>
            <person name="Overmann J."/>
            <person name="Amann R."/>
            <person name="Jetten M.S.M."/>
            <person name="Mascher T."/>
            <person name="Medema M.H."/>
            <person name="Devos D.P."/>
            <person name="Kaster A.-K."/>
            <person name="Ovreas L."/>
            <person name="Rohde M."/>
            <person name="Galperin M.Y."/>
            <person name="Jogler C."/>
        </authorList>
    </citation>
    <scope>NUCLEOTIDE SEQUENCE [LARGE SCALE GENOMIC DNA]</scope>
    <source>
        <strain evidence="3 4">Pan161</strain>
    </source>
</reference>
<dbReference type="Gene3D" id="3.30.70.1430">
    <property type="entry name" value="Multidrug efflux transporter AcrB pore domain"/>
    <property type="match status" value="2"/>
</dbReference>
<dbReference type="PRINTS" id="PR00702">
    <property type="entry name" value="ACRIFLAVINRP"/>
</dbReference>
<feature type="transmembrane region" description="Helical" evidence="1">
    <location>
        <begin position="976"/>
        <end position="995"/>
    </location>
</feature>
<keyword evidence="1" id="KW-0812">Transmembrane</keyword>
<keyword evidence="1" id="KW-1133">Transmembrane helix</keyword>
<feature type="transmembrane region" description="Helical" evidence="1">
    <location>
        <begin position="927"/>
        <end position="949"/>
    </location>
</feature>
<dbReference type="PROSITE" id="PS50156">
    <property type="entry name" value="SSD"/>
    <property type="match status" value="1"/>
</dbReference>
<feature type="transmembrane region" description="Helical" evidence="1">
    <location>
        <begin position="400"/>
        <end position="418"/>
    </location>
</feature>
<dbReference type="SUPFAM" id="SSF82693">
    <property type="entry name" value="Multidrug efflux transporter AcrB pore domain, PN1, PN2, PC1 and PC2 subdomains"/>
    <property type="match status" value="2"/>
</dbReference>
<evidence type="ECO:0000256" key="1">
    <source>
        <dbReference type="SAM" id="Phobius"/>
    </source>
</evidence>
<dbReference type="Gene3D" id="1.20.1640.10">
    <property type="entry name" value="Multidrug efflux transporter AcrB transmembrane domain"/>
    <property type="match status" value="2"/>
</dbReference>
<organism evidence="3 4">
    <name type="scientific">Gimesia algae</name>
    <dbReference type="NCBI Taxonomy" id="2527971"/>
    <lineage>
        <taxon>Bacteria</taxon>
        <taxon>Pseudomonadati</taxon>
        <taxon>Planctomycetota</taxon>
        <taxon>Planctomycetia</taxon>
        <taxon>Planctomycetales</taxon>
        <taxon>Planctomycetaceae</taxon>
        <taxon>Gimesia</taxon>
    </lineage>
</organism>